<comment type="caution">
    <text evidence="1">The sequence shown here is derived from an EMBL/GenBank/DDBJ whole genome shotgun (WGS) entry which is preliminary data.</text>
</comment>
<organism evidence="1">
    <name type="scientific">marine sediment metagenome</name>
    <dbReference type="NCBI Taxonomy" id="412755"/>
    <lineage>
        <taxon>unclassified sequences</taxon>
        <taxon>metagenomes</taxon>
        <taxon>ecological metagenomes</taxon>
    </lineage>
</organism>
<evidence type="ECO:0000313" key="1">
    <source>
        <dbReference type="EMBL" id="KKL15334.1"/>
    </source>
</evidence>
<feature type="non-terminal residue" evidence="1">
    <location>
        <position position="34"/>
    </location>
</feature>
<reference evidence="1" key="1">
    <citation type="journal article" date="2015" name="Nature">
        <title>Complex archaea that bridge the gap between prokaryotes and eukaryotes.</title>
        <authorList>
            <person name="Spang A."/>
            <person name="Saw J.H."/>
            <person name="Jorgensen S.L."/>
            <person name="Zaremba-Niedzwiedzka K."/>
            <person name="Martijn J."/>
            <person name="Lind A.E."/>
            <person name="van Eijk R."/>
            <person name="Schleper C."/>
            <person name="Guy L."/>
            <person name="Ettema T.J."/>
        </authorList>
    </citation>
    <scope>NUCLEOTIDE SEQUENCE</scope>
</reference>
<protein>
    <submittedName>
        <fullName evidence="1">Uncharacterized protein</fullName>
    </submittedName>
</protein>
<accession>A0A0F9B0C3</accession>
<gene>
    <name evidence="1" type="ORF">LCGC14_2506690</name>
</gene>
<proteinExistence type="predicted"/>
<sequence>MNSDAAMAAIVVLATLIERQNAFPDTWWANEAQR</sequence>
<dbReference type="EMBL" id="LAZR01040099">
    <property type="protein sequence ID" value="KKL15334.1"/>
    <property type="molecule type" value="Genomic_DNA"/>
</dbReference>
<name>A0A0F9B0C3_9ZZZZ</name>
<dbReference type="AlphaFoldDB" id="A0A0F9B0C3"/>